<dbReference type="CDD" id="cd00310">
    <property type="entry name" value="ATP-synt_Fo_a_6"/>
    <property type="match status" value="1"/>
</dbReference>
<keyword evidence="3 11" id="KW-0813">Transport</keyword>
<name>A0ABP9G564_9MICC</name>
<keyword evidence="11" id="KW-1003">Cell membrane</keyword>
<evidence type="ECO:0000256" key="3">
    <source>
        <dbReference type="ARBA" id="ARBA00022448"/>
    </source>
</evidence>
<keyword evidence="10 11" id="KW-0066">ATP synthesis</keyword>
<dbReference type="PANTHER" id="PTHR11410:SF0">
    <property type="entry name" value="ATP SYNTHASE SUBUNIT A"/>
    <property type="match status" value="1"/>
</dbReference>
<feature type="transmembrane region" description="Helical" evidence="11">
    <location>
        <begin position="42"/>
        <end position="60"/>
    </location>
</feature>
<dbReference type="InterPro" id="IPR000568">
    <property type="entry name" value="ATP_synth_F0_asu"/>
</dbReference>
<keyword evidence="14" id="KW-1185">Reference proteome</keyword>
<keyword evidence="7 11" id="KW-1133">Transmembrane helix</keyword>
<dbReference type="HAMAP" id="MF_01393">
    <property type="entry name" value="ATP_synth_a_bact"/>
    <property type="match status" value="1"/>
</dbReference>
<evidence type="ECO:0000256" key="1">
    <source>
        <dbReference type="ARBA" id="ARBA00004141"/>
    </source>
</evidence>
<keyword evidence="5 11" id="KW-0812">Transmembrane</keyword>
<evidence type="ECO:0000256" key="11">
    <source>
        <dbReference type="HAMAP-Rule" id="MF_01393"/>
    </source>
</evidence>
<keyword evidence="6 11" id="KW-0375">Hydrogen ion transport</keyword>
<evidence type="ECO:0000256" key="12">
    <source>
        <dbReference type="RuleBase" id="RU000483"/>
    </source>
</evidence>
<dbReference type="SUPFAM" id="SSF81336">
    <property type="entry name" value="F1F0 ATP synthase subunit A"/>
    <property type="match status" value="1"/>
</dbReference>
<feature type="transmembrane region" description="Helical" evidence="11">
    <location>
        <begin position="190"/>
        <end position="209"/>
    </location>
</feature>
<sequence>MLSLALRAADGGEFQPPTINDTHLPDIIPWGADWGTFFGKNMLAVLLSVIVVWAFFHFAIRRQSLVPTRTQFVAESIYGFVRNSFGRDIIGEKEFKAWVPFLFAVFTFVLVNNLFGAIPVLQMPTFSHAGPAYVIAGIVYVVWVGVGFQRYGLKFIKLATIPSGIPKWITPAIFVLEFISNFIVRPVTHSVRIMAVLLAGHIIVMLISGGAEHLVTQAENIGLNILGFGILLGGIPMYFLELLIMVVQAYVFTLLTAIYLQGALEADAH</sequence>
<feature type="transmembrane region" description="Helical" evidence="11">
    <location>
        <begin position="97"/>
        <end position="121"/>
    </location>
</feature>
<comment type="similarity">
    <text evidence="2 11 12">Belongs to the ATPase A chain family.</text>
</comment>
<proteinExistence type="inferred from homology"/>
<dbReference type="NCBIfam" id="TIGR01131">
    <property type="entry name" value="ATP_synt_6_or_A"/>
    <property type="match status" value="1"/>
</dbReference>
<keyword evidence="9 11" id="KW-0472">Membrane</keyword>
<dbReference type="PANTHER" id="PTHR11410">
    <property type="entry name" value="ATP SYNTHASE SUBUNIT A"/>
    <property type="match status" value="1"/>
</dbReference>
<keyword evidence="8 11" id="KW-0406">Ion transport</keyword>
<evidence type="ECO:0000256" key="2">
    <source>
        <dbReference type="ARBA" id="ARBA00006810"/>
    </source>
</evidence>
<evidence type="ECO:0000256" key="6">
    <source>
        <dbReference type="ARBA" id="ARBA00022781"/>
    </source>
</evidence>
<evidence type="ECO:0000256" key="9">
    <source>
        <dbReference type="ARBA" id="ARBA00023136"/>
    </source>
</evidence>
<dbReference type="PRINTS" id="PR00123">
    <property type="entry name" value="ATPASEA"/>
</dbReference>
<feature type="transmembrane region" description="Helical" evidence="11">
    <location>
        <begin position="133"/>
        <end position="153"/>
    </location>
</feature>
<dbReference type="EMBL" id="BAABLW010000007">
    <property type="protein sequence ID" value="GAA4927895.1"/>
    <property type="molecule type" value="Genomic_DNA"/>
</dbReference>
<dbReference type="Pfam" id="PF00119">
    <property type="entry name" value="ATP-synt_A"/>
    <property type="match status" value="1"/>
</dbReference>
<comment type="function">
    <text evidence="11 12">Key component of the proton channel; it plays a direct role in the translocation of protons across the membrane.</text>
</comment>
<organism evidence="13 14">
    <name type="scientific">Nesterenkonia rhizosphaerae</name>
    <dbReference type="NCBI Taxonomy" id="1348272"/>
    <lineage>
        <taxon>Bacteria</taxon>
        <taxon>Bacillati</taxon>
        <taxon>Actinomycetota</taxon>
        <taxon>Actinomycetes</taxon>
        <taxon>Micrococcales</taxon>
        <taxon>Micrococcaceae</taxon>
        <taxon>Nesterenkonia</taxon>
    </lineage>
</organism>
<comment type="subcellular location">
    <subcellularLocation>
        <location evidence="11 12">Cell membrane</location>
        <topology evidence="11 12">Multi-pass membrane protein</topology>
    </subcellularLocation>
    <subcellularLocation>
        <location evidence="1">Membrane</location>
        <topology evidence="1">Multi-pass membrane protein</topology>
    </subcellularLocation>
</comment>
<evidence type="ECO:0000256" key="10">
    <source>
        <dbReference type="ARBA" id="ARBA00023310"/>
    </source>
</evidence>
<evidence type="ECO:0000256" key="7">
    <source>
        <dbReference type="ARBA" id="ARBA00022989"/>
    </source>
</evidence>
<evidence type="ECO:0000256" key="5">
    <source>
        <dbReference type="ARBA" id="ARBA00022692"/>
    </source>
</evidence>
<dbReference type="RefSeq" id="WP_345478576.1">
    <property type="nucleotide sequence ID" value="NZ_BAABLW010000007.1"/>
</dbReference>
<comment type="caution">
    <text evidence="13">The sequence shown here is derived from an EMBL/GenBank/DDBJ whole genome shotgun (WGS) entry which is preliminary data.</text>
</comment>
<evidence type="ECO:0000256" key="8">
    <source>
        <dbReference type="ARBA" id="ARBA00023065"/>
    </source>
</evidence>
<reference evidence="14" key="1">
    <citation type="journal article" date="2019" name="Int. J. Syst. Evol. Microbiol.">
        <title>The Global Catalogue of Microorganisms (GCM) 10K type strain sequencing project: providing services to taxonomists for standard genome sequencing and annotation.</title>
        <authorList>
            <consortium name="The Broad Institute Genomics Platform"/>
            <consortium name="The Broad Institute Genome Sequencing Center for Infectious Disease"/>
            <person name="Wu L."/>
            <person name="Ma J."/>
        </authorList>
    </citation>
    <scope>NUCLEOTIDE SEQUENCE [LARGE SCALE GENOMIC DNA]</scope>
    <source>
        <strain evidence="14">JCM 19129</strain>
    </source>
</reference>
<keyword evidence="4 11" id="KW-0138">CF(0)</keyword>
<protein>
    <recommendedName>
        <fullName evidence="11 12">ATP synthase subunit a</fullName>
    </recommendedName>
    <alternativeName>
        <fullName evidence="11">ATP synthase F0 sector subunit a</fullName>
    </alternativeName>
    <alternativeName>
        <fullName evidence="11">F-ATPase subunit 6</fullName>
    </alternativeName>
</protein>
<gene>
    <name evidence="11 13" type="primary">atpB</name>
    <name evidence="13" type="ORF">GCM10025790_27750</name>
</gene>
<dbReference type="InterPro" id="IPR045083">
    <property type="entry name" value="ATP_synth_F0_asu_bact/mt"/>
</dbReference>
<evidence type="ECO:0000313" key="14">
    <source>
        <dbReference type="Proteomes" id="UP001500368"/>
    </source>
</evidence>
<evidence type="ECO:0000313" key="13">
    <source>
        <dbReference type="EMBL" id="GAA4927895.1"/>
    </source>
</evidence>
<dbReference type="InterPro" id="IPR035908">
    <property type="entry name" value="F0_ATP_A_sf"/>
</dbReference>
<evidence type="ECO:0000256" key="4">
    <source>
        <dbReference type="ARBA" id="ARBA00022547"/>
    </source>
</evidence>
<dbReference type="Proteomes" id="UP001500368">
    <property type="component" value="Unassembled WGS sequence"/>
</dbReference>
<accession>A0ABP9G564</accession>
<feature type="transmembrane region" description="Helical" evidence="11">
    <location>
        <begin position="221"/>
        <end position="239"/>
    </location>
</feature>
<dbReference type="Gene3D" id="1.20.120.220">
    <property type="entry name" value="ATP synthase, F0 complex, subunit A"/>
    <property type="match status" value="1"/>
</dbReference>